<gene>
    <name evidence="1" type="ORF">HPB50_006098</name>
</gene>
<keyword evidence="2" id="KW-1185">Reference proteome</keyword>
<dbReference type="EMBL" id="CM023482">
    <property type="protein sequence ID" value="KAH6938006.1"/>
    <property type="molecule type" value="Genomic_DNA"/>
</dbReference>
<sequence>MAAASYTRDEFSQSSKSSLVDHRRVTVRGKAWSAVKCTTCAVVAPLAVLTIVLLAFPARLKAVHSRLRGDVLSSDLTVRTIHYDLQITPNFHHRYFTGEVNLVVECVSDTSLITMHSTNLLIKKAALRDDSGIEIDVAFFTNEDTSRLELRLTTGRLLPESRYNLTIGFSGVMNKEGENSLLLTDSYPDAGDSSKIVKAWTFAKLRSARQLFPCFDMPNQRATFDVRVLRPKSFVAISSADESKCTAVGDRELCTFHRTVKISPDQLALVVTNLSSVTQGRVAFWSPGLPALVDLADRITTIAEKEIKLELPCKNVRIVVVSSLGKPVSTKWCLVIVEARERVCSLTAGFMKKRSSCVVSLVCNVVYMWFNAVVIFPEDDDRWLSVAFSVYYSFKILGVLFPSWGIDELVALRVITSKSVYRQPKPIKLALEALPECVNTIAWKAVGILRMFENVITTANFTSGVTRFLKAFQYETASSGDALRIIDPTCGLLQNLSTWLSDSVYPLVTARRTNATSMAVQQETFRDLSRFSYPSRNSLPMTLTVQKDGKQEPSLVSWMTNMSQVLQVPATSPKDWILVNSDGIGYFRVLYTPLDMTLITEQLNKDPSAFTPIQRAVLIDDIFYAALSGRIPSNCFAEAIKYLPSEEAWLPLMTYLELASNIPYQWLGAWKAGGVLDWRVFNVKLCSEALARSMRPQREPAKALLHESLLMHCCAFLKSMCRQQS</sequence>
<comment type="caution">
    <text evidence="1">The sequence shown here is derived from an EMBL/GenBank/DDBJ whole genome shotgun (WGS) entry which is preliminary data.</text>
</comment>
<evidence type="ECO:0000313" key="2">
    <source>
        <dbReference type="Proteomes" id="UP000821845"/>
    </source>
</evidence>
<evidence type="ECO:0000313" key="1">
    <source>
        <dbReference type="EMBL" id="KAH6938006.1"/>
    </source>
</evidence>
<protein>
    <submittedName>
        <fullName evidence="1">Uncharacterized protein</fullName>
    </submittedName>
</protein>
<dbReference type="Proteomes" id="UP000821845">
    <property type="component" value="Chromosome 2"/>
</dbReference>
<proteinExistence type="predicted"/>
<reference evidence="1" key="1">
    <citation type="submission" date="2020-05" db="EMBL/GenBank/DDBJ databases">
        <title>Large-scale comparative analyses of tick genomes elucidate their genetic diversity and vector capacities.</title>
        <authorList>
            <person name="Jia N."/>
            <person name="Wang J."/>
            <person name="Shi W."/>
            <person name="Du L."/>
            <person name="Sun Y."/>
            <person name="Zhan W."/>
            <person name="Jiang J."/>
            <person name="Wang Q."/>
            <person name="Zhang B."/>
            <person name="Ji P."/>
            <person name="Sakyi L.B."/>
            <person name="Cui X."/>
            <person name="Yuan T."/>
            <person name="Jiang B."/>
            <person name="Yang W."/>
            <person name="Lam T.T.-Y."/>
            <person name="Chang Q."/>
            <person name="Ding S."/>
            <person name="Wang X."/>
            <person name="Zhu J."/>
            <person name="Ruan X."/>
            <person name="Zhao L."/>
            <person name="Wei J."/>
            <person name="Que T."/>
            <person name="Du C."/>
            <person name="Cheng J."/>
            <person name="Dai P."/>
            <person name="Han X."/>
            <person name="Huang E."/>
            <person name="Gao Y."/>
            <person name="Liu J."/>
            <person name="Shao H."/>
            <person name="Ye R."/>
            <person name="Li L."/>
            <person name="Wei W."/>
            <person name="Wang X."/>
            <person name="Wang C."/>
            <person name="Yang T."/>
            <person name="Huo Q."/>
            <person name="Li W."/>
            <person name="Guo W."/>
            <person name="Chen H."/>
            <person name="Zhou L."/>
            <person name="Ni X."/>
            <person name="Tian J."/>
            <person name="Zhou Y."/>
            <person name="Sheng Y."/>
            <person name="Liu T."/>
            <person name="Pan Y."/>
            <person name="Xia L."/>
            <person name="Li J."/>
            <person name="Zhao F."/>
            <person name="Cao W."/>
        </authorList>
    </citation>
    <scope>NUCLEOTIDE SEQUENCE</scope>
    <source>
        <strain evidence="1">Hyas-2018</strain>
    </source>
</reference>
<accession>A0ACB7SVI5</accession>
<name>A0ACB7SVI5_HYAAI</name>
<organism evidence="1 2">
    <name type="scientific">Hyalomma asiaticum</name>
    <name type="common">Tick</name>
    <dbReference type="NCBI Taxonomy" id="266040"/>
    <lineage>
        <taxon>Eukaryota</taxon>
        <taxon>Metazoa</taxon>
        <taxon>Ecdysozoa</taxon>
        <taxon>Arthropoda</taxon>
        <taxon>Chelicerata</taxon>
        <taxon>Arachnida</taxon>
        <taxon>Acari</taxon>
        <taxon>Parasitiformes</taxon>
        <taxon>Ixodida</taxon>
        <taxon>Ixodoidea</taxon>
        <taxon>Ixodidae</taxon>
        <taxon>Hyalomminae</taxon>
        <taxon>Hyalomma</taxon>
    </lineage>
</organism>